<dbReference type="Proteomes" id="UP000824142">
    <property type="component" value="Unassembled WGS sequence"/>
</dbReference>
<reference evidence="1" key="2">
    <citation type="journal article" date="2021" name="PeerJ">
        <title>Extensive microbial diversity within the chicken gut microbiome revealed by metagenomics and culture.</title>
        <authorList>
            <person name="Gilroy R."/>
            <person name="Ravi A."/>
            <person name="Getino M."/>
            <person name="Pursley I."/>
            <person name="Horton D.L."/>
            <person name="Alikhan N.F."/>
            <person name="Baker D."/>
            <person name="Gharbi K."/>
            <person name="Hall N."/>
            <person name="Watson M."/>
            <person name="Adriaenssens E.M."/>
            <person name="Foster-Nyarko E."/>
            <person name="Jarju S."/>
            <person name="Secka A."/>
            <person name="Antonio M."/>
            <person name="Oren A."/>
            <person name="Chaudhuri R.R."/>
            <person name="La Ragione R."/>
            <person name="Hildebrand F."/>
            <person name="Pallen M.J."/>
        </authorList>
    </citation>
    <scope>NUCLEOTIDE SEQUENCE</scope>
    <source>
        <strain evidence="1">CHK136-897</strain>
    </source>
</reference>
<comment type="caution">
    <text evidence="1">The sequence shown here is derived from an EMBL/GenBank/DDBJ whole genome shotgun (WGS) entry which is preliminary data.</text>
</comment>
<name>A0A9D1MT68_9PROT</name>
<dbReference type="Pfam" id="PF05045">
    <property type="entry name" value="RgpF"/>
    <property type="match status" value="1"/>
</dbReference>
<accession>A0A9D1MT68</accession>
<dbReference type="AlphaFoldDB" id="A0A9D1MT68"/>
<proteinExistence type="predicted"/>
<protein>
    <submittedName>
        <fullName evidence="1">Uncharacterized protein</fullName>
    </submittedName>
</protein>
<gene>
    <name evidence="1" type="ORF">IAC63_04240</name>
</gene>
<evidence type="ECO:0000313" key="1">
    <source>
        <dbReference type="EMBL" id="HIU65817.1"/>
    </source>
</evidence>
<dbReference type="InterPro" id="IPR007739">
    <property type="entry name" value="RgpF"/>
</dbReference>
<dbReference type="EMBL" id="DVNO01000036">
    <property type="protein sequence ID" value="HIU65817.1"/>
    <property type="molecule type" value="Genomic_DNA"/>
</dbReference>
<evidence type="ECO:0000313" key="2">
    <source>
        <dbReference type="Proteomes" id="UP000824142"/>
    </source>
</evidence>
<sequence>MKDNQKNINRLFLVAGYNAQNKVDASLVYMLKKLSQFGDIIFVMDSDMPEKELKKLSSYVLYANATRHKEYDFGSYKRAYIYAKKTNILKKYDFLYLVNDSVYGPVYPINKTFETIESYNTDAFGLVCNPHKGSSHIQSWFIGLRPSVFMTKWFDDFMLSITHQPDKGSVTYLYEQGFTRLLEKQHKTWQCEYSVSGRGIYNKIKKLYLAGMPFIKKNAFSRHNGALGMQIAYVLRHIDSEAKDMILSSAKQTFGSEYINWLLTRNPIKIAFRNTKYFIKKIFTEGL</sequence>
<reference evidence="1" key="1">
    <citation type="submission" date="2020-10" db="EMBL/GenBank/DDBJ databases">
        <authorList>
            <person name="Gilroy R."/>
        </authorList>
    </citation>
    <scope>NUCLEOTIDE SEQUENCE</scope>
    <source>
        <strain evidence="1">CHK136-897</strain>
    </source>
</reference>
<organism evidence="1 2">
    <name type="scientific">Candidatus Enterousia avicola</name>
    <dbReference type="NCBI Taxonomy" id="2840787"/>
    <lineage>
        <taxon>Bacteria</taxon>
        <taxon>Pseudomonadati</taxon>
        <taxon>Pseudomonadota</taxon>
        <taxon>Alphaproteobacteria</taxon>
        <taxon>Candidatus Enterousia</taxon>
    </lineage>
</organism>